<dbReference type="EC" id="2.6.1.42" evidence="11"/>
<comment type="cofactor">
    <cofactor evidence="1 10">
        <name>pyridoxal 5'-phosphate</name>
        <dbReference type="ChEBI" id="CHEBI:597326"/>
    </cofactor>
</comment>
<gene>
    <name evidence="12" type="ORF">SNE40_003101</name>
</gene>
<dbReference type="InterPro" id="IPR001544">
    <property type="entry name" value="Aminotrans_IV"/>
</dbReference>
<keyword evidence="13" id="KW-1185">Reference proteome</keyword>
<dbReference type="CDD" id="cd01557">
    <property type="entry name" value="BCAT_beta_family"/>
    <property type="match status" value="1"/>
</dbReference>
<dbReference type="GO" id="GO:0004084">
    <property type="term" value="F:branched-chain-amino-acid transaminase activity"/>
    <property type="evidence" value="ECO:0007669"/>
    <property type="project" value="UniProtKB-EC"/>
</dbReference>
<dbReference type="EMBL" id="JAZGQO010000002">
    <property type="protein sequence ID" value="KAK6191404.1"/>
    <property type="molecule type" value="Genomic_DNA"/>
</dbReference>
<keyword evidence="5 11" id="KW-0808">Transferase</keyword>
<evidence type="ECO:0000256" key="5">
    <source>
        <dbReference type="ARBA" id="ARBA00022679"/>
    </source>
</evidence>
<dbReference type="NCBIfam" id="NF009897">
    <property type="entry name" value="PRK13357.1"/>
    <property type="match status" value="1"/>
</dbReference>
<evidence type="ECO:0000256" key="3">
    <source>
        <dbReference type="ARBA" id="ARBA00022576"/>
    </source>
</evidence>
<keyword evidence="6 10" id="KW-0663">Pyridoxal phosphate</keyword>
<dbReference type="FunFam" id="3.30.470.10:FF:000002">
    <property type="entry name" value="Branched-chain-amino-acid aminotransferase"/>
    <property type="match status" value="1"/>
</dbReference>
<dbReference type="FunFam" id="3.20.10.10:FF:000004">
    <property type="entry name" value="Branched-chain-amino-acid aminotransferase"/>
    <property type="match status" value="1"/>
</dbReference>
<dbReference type="Gene3D" id="3.30.470.10">
    <property type="match status" value="1"/>
</dbReference>
<dbReference type="InterPro" id="IPR005786">
    <property type="entry name" value="B_amino_transII"/>
</dbReference>
<evidence type="ECO:0000256" key="7">
    <source>
        <dbReference type="ARBA" id="ARBA00023304"/>
    </source>
</evidence>
<evidence type="ECO:0000313" key="13">
    <source>
        <dbReference type="Proteomes" id="UP001347796"/>
    </source>
</evidence>
<comment type="catalytic activity">
    <reaction evidence="11">
        <text>L-isoleucine + 2-oxoglutarate = (S)-3-methyl-2-oxopentanoate + L-glutamate</text>
        <dbReference type="Rhea" id="RHEA:24801"/>
        <dbReference type="ChEBI" id="CHEBI:16810"/>
        <dbReference type="ChEBI" id="CHEBI:29985"/>
        <dbReference type="ChEBI" id="CHEBI:35146"/>
        <dbReference type="ChEBI" id="CHEBI:58045"/>
        <dbReference type="EC" id="2.6.1.42"/>
    </reaction>
</comment>
<evidence type="ECO:0000256" key="11">
    <source>
        <dbReference type="RuleBase" id="RU004517"/>
    </source>
</evidence>
<dbReference type="GO" id="GO:0009098">
    <property type="term" value="P:L-leucine biosynthetic process"/>
    <property type="evidence" value="ECO:0007669"/>
    <property type="project" value="TreeGrafter"/>
</dbReference>
<organism evidence="12 13">
    <name type="scientific">Patella caerulea</name>
    <name type="common">Rayed Mediterranean limpet</name>
    <dbReference type="NCBI Taxonomy" id="87958"/>
    <lineage>
        <taxon>Eukaryota</taxon>
        <taxon>Metazoa</taxon>
        <taxon>Spiralia</taxon>
        <taxon>Lophotrochozoa</taxon>
        <taxon>Mollusca</taxon>
        <taxon>Gastropoda</taxon>
        <taxon>Patellogastropoda</taxon>
        <taxon>Patelloidea</taxon>
        <taxon>Patellidae</taxon>
        <taxon>Patella</taxon>
    </lineage>
</organism>
<name>A0AAN8Q0I3_PATCE</name>
<comment type="catalytic activity">
    <reaction evidence="11">
        <text>L-leucine + 2-oxoglutarate = 4-methyl-2-oxopentanoate + L-glutamate</text>
        <dbReference type="Rhea" id="RHEA:18321"/>
        <dbReference type="ChEBI" id="CHEBI:16810"/>
        <dbReference type="ChEBI" id="CHEBI:17865"/>
        <dbReference type="ChEBI" id="CHEBI:29985"/>
        <dbReference type="ChEBI" id="CHEBI:57427"/>
        <dbReference type="EC" id="2.6.1.42"/>
    </reaction>
</comment>
<sequence>MAAIGRKVFDKISYHLKNGHNVKFVRNISNSGTFKYADLEITTTTNPQEKPAPEKLLFGHHFTDHMLHVDWSMSKGWGKPHIGPLQNISIHPAAKVLHYGAELFEGMKAYKGIDEKIRLFRPMENMKRMNKTAERCALPTFDGTELVKCIKKLISVDADWVPTTQNSSLYIRPTLIGNDPTLGVSLSHNAMLFVILGPVGSYFTTGLDPVTLFADPKYVRAWPGGCGNYKMGSNYAPTVQVQAKAVESNCHQVLWLFGDDHQLTEVGTMNLFMYWTNEQGEDELITHPLDGLVLPGITRSSLIKVAEKWGEFKVTEKPYTMKQVIKALKENRVKEIFGAGTACVVCPVKEILYQGEMLKIPAVGEPKLSMRFYDELTDIQLGKKESEWTELI</sequence>
<evidence type="ECO:0000256" key="10">
    <source>
        <dbReference type="RuleBase" id="RU004516"/>
    </source>
</evidence>
<dbReference type="PIRSF" id="PIRSF006468">
    <property type="entry name" value="BCAT1"/>
    <property type="match status" value="1"/>
</dbReference>
<dbReference type="GO" id="GO:0005739">
    <property type="term" value="C:mitochondrion"/>
    <property type="evidence" value="ECO:0007669"/>
    <property type="project" value="TreeGrafter"/>
</dbReference>
<proteinExistence type="inferred from homology"/>
<dbReference type="GO" id="GO:0009099">
    <property type="term" value="P:L-valine biosynthetic process"/>
    <property type="evidence" value="ECO:0007669"/>
    <property type="project" value="TreeGrafter"/>
</dbReference>
<comment type="similarity">
    <text evidence="2 9">Belongs to the class-IV pyridoxal-phosphate-dependent aminotransferase family.</text>
</comment>
<dbReference type="InterPro" id="IPR043131">
    <property type="entry name" value="BCAT-like_N"/>
</dbReference>
<evidence type="ECO:0000256" key="8">
    <source>
        <dbReference type="PIRSR" id="PIRSR006468-1"/>
    </source>
</evidence>
<dbReference type="Proteomes" id="UP001347796">
    <property type="component" value="Unassembled WGS sequence"/>
</dbReference>
<dbReference type="PANTHER" id="PTHR11825">
    <property type="entry name" value="SUBGROUP IIII AMINOTRANSFERASE"/>
    <property type="match status" value="1"/>
</dbReference>
<evidence type="ECO:0000256" key="9">
    <source>
        <dbReference type="RuleBase" id="RU004106"/>
    </source>
</evidence>
<dbReference type="AlphaFoldDB" id="A0AAN8Q0I3"/>
<reference evidence="12 13" key="1">
    <citation type="submission" date="2024-01" db="EMBL/GenBank/DDBJ databases">
        <title>The genome of the rayed Mediterranean limpet Patella caerulea (Linnaeus, 1758).</title>
        <authorList>
            <person name="Anh-Thu Weber A."/>
            <person name="Halstead-Nussloch G."/>
        </authorList>
    </citation>
    <scope>NUCLEOTIDE SEQUENCE [LARGE SCALE GENOMIC DNA]</scope>
    <source>
        <strain evidence="12">AATW-2023a</strain>
        <tissue evidence="12">Whole specimen</tissue>
    </source>
</reference>
<evidence type="ECO:0000256" key="6">
    <source>
        <dbReference type="ARBA" id="ARBA00022898"/>
    </source>
</evidence>
<keyword evidence="7 11" id="KW-0100">Branched-chain amino acid biosynthesis</keyword>
<dbReference type="SUPFAM" id="SSF56752">
    <property type="entry name" value="D-aminoacid aminotransferase-like PLP-dependent enzymes"/>
    <property type="match status" value="1"/>
</dbReference>
<dbReference type="NCBIfam" id="TIGR01123">
    <property type="entry name" value="ilvE_II"/>
    <property type="match status" value="1"/>
</dbReference>
<evidence type="ECO:0000256" key="4">
    <source>
        <dbReference type="ARBA" id="ARBA00022605"/>
    </source>
</evidence>
<dbReference type="InterPro" id="IPR033939">
    <property type="entry name" value="BCAT_family"/>
</dbReference>
<dbReference type="InterPro" id="IPR043132">
    <property type="entry name" value="BCAT-like_C"/>
</dbReference>
<dbReference type="InterPro" id="IPR036038">
    <property type="entry name" value="Aminotransferase-like"/>
</dbReference>
<dbReference type="Gene3D" id="3.20.10.10">
    <property type="entry name" value="D-amino Acid Aminotransferase, subunit A, domain 2"/>
    <property type="match status" value="1"/>
</dbReference>
<evidence type="ECO:0000256" key="2">
    <source>
        <dbReference type="ARBA" id="ARBA00009320"/>
    </source>
</evidence>
<dbReference type="PROSITE" id="PS00770">
    <property type="entry name" value="AA_TRANSFER_CLASS_4"/>
    <property type="match status" value="1"/>
</dbReference>
<dbReference type="PANTHER" id="PTHR11825:SF44">
    <property type="entry name" value="BRANCHED-CHAIN-AMINO-ACID AMINOTRANSFERASE"/>
    <property type="match status" value="1"/>
</dbReference>
<comment type="caution">
    <text evidence="12">The sequence shown here is derived from an EMBL/GenBank/DDBJ whole genome shotgun (WGS) entry which is preliminary data.</text>
</comment>
<comment type="catalytic activity">
    <reaction evidence="11">
        <text>L-valine + 2-oxoglutarate = 3-methyl-2-oxobutanoate + L-glutamate</text>
        <dbReference type="Rhea" id="RHEA:24813"/>
        <dbReference type="ChEBI" id="CHEBI:11851"/>
        <dbReference type="ChEBI" id="CHEBI:16810"/>
        <dbReference type="ChEBI" id="CHEBI:29985"/>
        <dbReference type="ChEBI" id="CHEBI:57762"/>
        <dbReference type="EC" id="2.6.1.42"/>
    </reaction>
</comment>
<keyword evidence="4 11" id="KW-0028">Amino-acid biosynthesis</keyword>
<accession>A0AAN8Q0I3</accession>
<evidence type="ECO:0000313" key="12">
    <source>
        <dbReference type="EMBL" id="KAK6191404.1"/>
    </source>
</evidence>
<protein>
    <recommendedName>
        <fullName evidence="11">Branched-chain-amino-acid aminotransferase</fullName>
        <ecNumber evidence="11">2.6.1.42</ecNumber>
    </recommendedName>
</protein>
<evidence type="ECO:0000256" key="1">
    <source>
        <dbReference type="ARBA" id="ARBA00001933"/>
    </source>
</evidence>
<keyword evidence="3 11" id="KW-0032">Aminotransferase</keyword>
<dbReference type="InterPro" id="IPR018300">
    <property type="entry name" value="Aminotrans_IV_CS"/>
</dbReference>
<dbReference type="Pfam" id="PF01063">
    <property type="entry name" value="Aminotran_4"/>
    <property type="match status" value="1"/>
</dbReference>
<feature type="modified residue" description="N6-(pyridoxal phosphate)lysine" evidence="8">
    <location>
        <position position="230"/>
    </location>
</feature>